<comment type="caution">
    <text evidence="1">The sequence shown here is derived from an EMBL/GenBank/DDBJ whole genome shotgun (WGS) entry which is preliminary data.</text>
</comment>
<feature type="non-terminal residue" evidence="1">
    <location>
        <position position="1"/>
    </location>
</feature>
<organism evidence="1 2">
    <name type="scientific">Streblomastix strix</name>
    <dbReference type="NCBI Taxonomy" id="222440"/>
    <lineage>
        <taxon>Eukaryota</taxon>
        <taxon>Metamonada</taxon>
        <taxon>Preaxostyla</taxon>
        <taxon>Oxymonadida</taxon>
        <taxon>Streblomastigidae</taxon>
        <taxon>Streblomastix</taxon>
    </lineage>
</organism>
<evidence type="ECO:0000313" key="1">
    <source>
        <dbReference type="EMBL" id="KAA6362937.1"/>
    </source>
</evidence>
<name>A0A5J4TXJ7_9EUKA</name>
<sequence length="293" mass="35001">VRLLQQEKEQNEDKEKTLEKENLILISKITEIQKRMNDHLKDMVTESDLENLRMIPWIEMNKDLSKPIIVGQEGSIDLQRQIEICEYMIVMFKHKKRKDEYRIRCVNVGIYQTFINIFETWKLEDIRLQHIRAFQYLSFSENDEIVQLFISQHPFYGLHRILDHSDNQIQQRSINTIRNFIIFGANNTPVDEQHQFFTELDSIGIIKQIYEIMNQKDSDKDSKDSIAICLGQIYKTRCIENVLLKVDVISYLKQMINDEKLWKRNESRKALKFLEQNEVNKTEIEKDGFIIPT</sequence>
<dbReference type="Proteomes" id="UP000324800">
    <property type="component" value="Unassembled WGS sequence"/>
</dbReference>
<dbReference type="InterPro" id="IPR016024">
    <property type="entry name" value="ARM-type_fold"/>
</dbReference>
<dbReference type="InterPro" id="IPR011989">
    <property type="entry name" value="ARM-like"/>
</dbReference>
<dbReference type="SUPFAM" id="SSF48371">
    <property type="entry name" value="ARM repeat"/>
    <property type="match status" value="1"/>
</dbReference>
<dbReference type="EMBL" id="SNRW01023533">
    <property type="protein sequence ID" value="KAA6362937.1"/>
    <property type="molecule type" value="Genomic_DNA"/>
</dbReference>
<dbReference type="Gene3D" id="1.25.10.10">
    <property type="entry name" value="Leucine-rich Repeat Variant"/>
    <property type="match status" value="1"/>
</dbReference>
<gene>
    <name evidence="1" type="ORF">EZS28_041536</name>
</gene>
<protein>
    <submittedName>
        <fullName evidence="1">Uncharacterized protein</fullName>
    </submittedName>
</protein>
<proteinExistence type="predicted"/>
<evidence type="ECO:0000313" key="2">
    <source>
        <dbReference type="Proteomes" id="UP000324800"/>
    </source>
</evidence>
<dbReference type="AlphaFoldDB" id="A0A5J4TXJ7"/>
<accession>A0A5J4TXJ7</accession>
<reference evidence="1 2" key="1">
    <citation type="submission" date="2019-03" db="EMBL/GenBank/DDBJ databases">
        <title>Single cell metagenomics reveals metabolic interactions within the superorganism composed of flagellate Streblomastix strix and complex community of Bacteroidetes bacteria on its surface.</title>
        <authorList>
            <person name="Treitli S.C."/>
            <person name="Kolisko M."/>
            <person name="Husnik F."/>
            <person name="Keeling P."/>
            <person name="Hampl V."/>
        </authorList>
    </citation>
    <scope>NUCLEOTIDE SEQUENCE [LARGE SCALE GENOMIC DNA]</scope>
    <source>
        <strain evidence="1">ST1C</strain>
    </source>
</reference>